<keyword evidence="3" id="KW-1185">Reference proteome</keyword>
<dbReference type="EMBL" id="UZAU01000038">
    <property type="status" value="NOT_ANNOTATED_CDS"/>
    <property type="molecule type" value="Genomic_DNA"/>
</dbReference>
<dbReference type="Proteomes" id="UP000596661">
    <property type="component" value="Chromosome 1"/>
</dbReference>
<dbReference type="InterPro" id="IPR013103">
    <property type="entry name" value="RVT_2"/>
</dbReference>
<evidence type="ECO:0000259" key="1">
    <source>
        <dbReference type="Pfam" id="PF07727"/>
    </source>
</evidence>
<dbReference type="CDD" id="cd09272">
    <property type="entry name" value="RNase_HI_RT_Ty1"/>
    <property type="match status" value="1"/>
</dbReference>
<dbReference type="SUPFAM" id="SSF56672">
    <property type="entry name" value="DNA/RNA polymerases"/>
    <property type="match status" value="1"/>
</dbReference>
<dbReference type="Gramene" id="evm.model.01.1561">
    <property type="protein sequence ID" value="cds.evm.model.01.1561"/>
    <property type="gene ID" value="evm.TU.01.1561"/>
</dbReference>
<proteinExistence type="predicted"/>
<dbReference type="Pfam" id="PF07727">
    <property type="entry name" value="RVT_2"/>
    <property type="match status" value="1"/>
</dbReference>
<name>A0A803NHL7_CANSA</name>
<evidence type="ECO:0000313" key="3">
    <source>
        <dbReference type="Proteomes" id="UP000596661"/>
    </source>
</evidence>
<sequence>MFECSCSRSRLRRNERCLQGIPCGQMGFWLYNAIKRPCSHGMSPSGDVCTCIDWGSSRCNGGYDMVAGEKLKVCWLLELEYLVQVNVFVSHGEGKVELGQGMKSDQFVVMALVYVDDIVVTRNNSYQINKLITKFNKTFSLKDLRPLHYFLGIEVFRDNTSIYLSQDDRNSVVGYCVFLGDALISWSSKKQTVVARSSTKSKYRALAQLVVEMSWLQELLRELRFRCSTVPVIWCDNLSASALAANPMYHAQTKHIELNVHFVRNKILMKSLEVKYVPSHDQIIDSLTKGLTPTRIQFQINKLNVTISPSRLRGGVRDIDSQS</sequence>
<dbReference type="PANTHER" id="PTHR11439:SF467">
    <property type="entry name" value="INTEGRASE CATALYTIC DOMAIN-CONTAINING PROTEIN"/>
    <property type="match status" value="1"/>
</dbReference>
<dbReference type="PANTHER" id="PTHR11439">
    <property type="entry name" value="GAG-POL-RELATED RETROTRANSPOSON"/>
    <property type="match status" value="1"/>
</dbReference>
<organism evidence="2 3">
    <name type="scientific">Cannabis sativa</name>
    <name type="common">Hemp</name>
    <name type="synonym">Marijuana</name>
    <dbReference type="NCBI Taxonomy" id="3483"/>
    <lineage>
        <taxon>Eukaryota</taxon>
        <taxon>Viridiplantae</taxon>
        <taxon>Streptophyta</taxon>
        <taxon>Embryophyta</taxon>
        <taxon>Tracheophyta</taxon>
        <taxon>Spermatophyta</taxon>
        <taxon>Magnoliopsida</taxon>
        <taxon>eudicotyledons</taxon>
        <taxon>Gunneridae</taxon>
        <taxon>Pentapetalae</taxon>
        <taxon>rosids</taxon>
        <taxon>fabids</taxon>
        <taxon>Rosales</taxon>
        <taxon>Cannabaceae</taxon>
        <taxon>Cannabis</taxon>
    </lineage>
</organism>
<feature type="domain" description="Reverse transcriptase Ty1/copia-type" evidence="1">
    <location>
        <begin position="104"/>
        <end position="168"/>
    </location>
</feature>
<dbReference type="AlphaFoldDB" id="A0A803NHL7"/>
<reference evidence="2" key="2">
    <citation type="submission" date="2021-03" db="UniProtKB">
        <authorList>
            <consortium name="EnsemblPlants"/>
        </authorList>
    </citation>
    <scope>IDENTIFICATION</scope>
</reference>
<protein>
    <recommendedName>
        <fullName evidence="1">Reverse transcriptase Ty1/copia-type domain-containing protein</fullName>
    </recommendedName>
</protein>
<reference evidence="2" key="1">
    <citation type="submission" date="2018-11" db="EMBL/GenBank/DDBJ databases">
        <authorList>
            <person name="Grassa J C."/>
        </authorList>
    </citation>
    <scope>NUCLEOTIDE SEQUENCE [LARGE SCALE GENOMIC DNA]</scope>
</reference>
<accession>A0A803NHL7</accession>
<evidence type="ECO:0000313" key="2">
    <source>
        <dbReference type="EnsemblPlants" id="cds.evm.model.01.1561"/>
    </source>
</evidence>
<dbReference type="InterPro" id="IPR043502">
    <property type="entry name" value="DNA/RNA_pol_sf"/>
</dbReference>
<dbReference type="EnsemblPlants" id="evm.model.01.1561">
    <property type="protein sequence ID" value="cds.evm.model.01.1561"/>
    <property type="gene ID" value="evm.TU.01.1561"/>
</dbReference>